<dbReference type="EMBL" id="VKAD01000001">
    <property type="protein sequence ID" value="TXR54717.1"/>
    <property type="molecule type" value="Genomic_DNA"/>
</dbReference>
<reference evidence="2 3" key="1">
    <citation type="submission" date="2019-07" db="EMBL/GenBank/DDBJ databases">
        <title>Reinekea sp. strain SSH23 genome sequencing and assembly.</title>
        <authorList>
            <person name="Kim I."/>
        </authorList>
    </citation>
    <scope>NUCLEOTIDE SEQUENCE [LARGE SCALE GENOMIC DNA]</scope>
    <source>
        <strain evidence="2 3">SSH23</strain>
    </source>
</reference>
<dbReference type="InterPro" id="IPR051044">
    <property type="entry name" value="MAG_DAG_Lipase"/>
</dbReference>
<evidence type="ECO:0000313" key="2">
    <source>
        <dbReference type="EMBL" id="TXR54717.1"/>
    </source>
</evidence>
<dbReference type="Proteomes" id="UP000321764">
    <property type="component" value="Unassembled WGS sequence"/>
</dbReference>
<dbReference type="InterPro" id="IPR022742">
    <property type="entry name" value="Hydrolase_4"/>
</dbReference>
<dbReference type="RefSeq" id="WP_147714116.1">
    <property type="nucleotide sequence ID" value="NZ_VKAD01000001.1"/>
</dbReference>
<dbReference type="PANTHER" id="PTHR11614">
    <property type="entry name" value="PHOSPHOLIPASE-RELATED"/>
    <property type="match status" value="1"/>
</dbReference>
<comment type="caution">
    <text evidence="2">The sequence shown here is derived from an EMBL/GenBank/DDBJ whole genome shotgun (WGS) entry which is preliminary data.</text>
</comment>
<proteinExistence type="predicted"/>
<name>A0A5C8ZAB5_9GAMM</name>
<dbReference type="InterPro" id="IPR029058">
    <property type="entry name" value="AB_hydrolase_fold"/>
</dbReference>
<gene>
    <name evidence="2" type="ORF">FME95_09320</name>
</gene>
<dbReference type="SUPFAM" id="SSF53474">
    <property type="entry name" value="alpha/beta-Hydrolases"/>
    <property type="match status" value="1"/>
</dbReference>
<evidence type="ECO:0000259" key="1">
    <source>
        <dbReference type="Pfam" id="PF12146"/>
    </source>
</evidence>
<dbReference type="Gene3D" id="3.40.50.1820">
    <property type="entry name" value="alpha/beta hydrolase"/>
    <property type="match status" value="1"/>
</dbReference>
<dbReference type="Pfam" id="PF12146">
    <property type="entry name" value="Hydrolase_4"/>
    <property type="match status" value="1"/>
</dbReference>
<protein>
    <submittedName>
        <fullName evidence="2">Lysophospholipase</fullName>
    </submittedName>
</protein>
<dbReference type="AlphaFoldDB" id="A0A5C8ZAB5"/>
<keyword evidence="3" id="KW-1185">Reference proteome</keyword>
<accession>A0A5C8ZAB5</accession>
<dbReference type="OrthoDB" id="9806902at2"/>
<evidence type="ECO:0000313" key="3">
    <source>
        <dbReference type="Proteomes" id="UP000321764"/>
    </source>
</evidence>
<organism evidence="2 3">
    <name type="scientific">Reinekea thalattae</name>
    <dbReference type="NCBI Taxonomy" id="2593301"/>
    <lineage>
        <taxon>Bacteria</taxon>
        <taxon>Pseudomonadati</taxon>
        <taxon>Pseudomonadota</taxon>
        <taxon>Gammaproteobacteria</taxon>
        <taxon>Oceanospirillales</taxon>
        <taxon>Saccharospirillaceae</taxon>
        <taxon>Reinekea</taxon>
    </lineage>
</organism>
<feature type="domain" description="Serine aminopeptidase S33" evidence="1">
    <location>
        <begin position="27"/>
        <end position="285"/>
    </location>
</feature>
<sequence length="305" mass="35036">MQYLEEFIQAKDGHDIPVRLWRPNRVERLLVIVHGMAEYCERYAAFADWLTESNIAVVTLNLRGHGMDCNDDELGYFGEKDGWQLLLADIHATIEFAKQELPNVPITLFGHSMGSFLAQNYIQQYPQQCEQLILGSTNRVNRSQISSALFLVSLLKRVKGSRAHSSLVEWLVFGRFNRRFKPNMSDNDWLSRDAEQVEAYTLDPFCGFPCSLSMWQDLFNGMLSIDIKNWPSECKLHLLSGSDDALGEFGQGITILANNIKKQALRLTTFRLYQEARHELLNETNAMQVWQDIRDITLTGKLKEV</sequence>